<dbReference type="Pfam" id="PF01607">
    <property type="entry name" value="CBM_14"/>
    <property type="match status" value="1"/>
</dbReference>
<feature type="chain" id="PRO_5024984555" evidence="2">
    <location>
        <begin position="22"/>
        <end position="191"/>
    </location>
</feature>
<dbReference type="Gene3D" id="2.170.140.10">
    <property type="entry name" value="Chitin binding domain"/>
    <property type="match status" value="1"/>
</dbReference>
<evidence type="ECO:0000259" key="3">
    <source>
        <dbReference type="PROSITE" id="PS50940"/>
    </source>
</evidence>
<dbReference type="GO" id="GO:0008061">
    <property type="term" value="F:chitin binding"/>
    <property type="evidence" value="ECO:0007669"/>
    <property type="project" value="InterPro"/>
</dbReference>
<reference evidence="4" key="1">
    <citation type="submission" date="2019-03" db="EMBL/GenBank/DDBJ databases">
        <title>Identification and temporal expression profiling of cuticular proteins in an endoparasitoid wasp, Microplitis mediator.</title>
        <authorList>
            <person name="Volovych O."/>
            <person name="Lin Z."/>
            <person name="Du J."/>
            <person name="Jiang H."/>
            <person name="Zou Z."/>
        </authorList>
    </citation>
    <scope>NUCLEOTIDE SEQUENCE</scope>
</reference>
<dbReference type="PANTHER" id="PTHR22933:SF40">
    <property type="entry name" value="CUTICULAR PROTEIN ANALOGOUS TO PERITROPHINS 1-H"/>
    <property type="match status" value="1"/>
</dbReference>
<feature type="domain" description="Chitin-binding type-2" evidence="3">
    <location>
        <begin position="104"/>
        <end position="161"/>
    </location>
</feature>
<name>A0A650DLI5_9HYME</name>
<proteinExistence type="evidence at transcript level"/>
<sequence length="191" mass="21431">MRRTCLLLTLYGFLLASAVSAGLKNSRPKFKIATTSTTESPSLDDESEIDGNKTEGLDGNSTASHNLTGIPQIDYIWDPNLPRELNGYNLSDYPFYETIPKDIDFKCDGLHDGFYASVPHKCQVYHHCLYGTRYDFLCANFTAFDQKTFICHFVSEIDCANSKKYWHRNDALYQAASTTTIAPPPTTTTTT</sequence>
<dbReference type="GO" id="GO:0005576">
    <property type="term" value="C:extracellular region"/>
    <property type="evidence" value="ECO:0007669"/>
    <property type="project" value="InterPro"/>
</dbReference>
<accession>A0A650DLI5</accession>
<organism evidence="4">
    <name type="scientific">Microplitis mediator</name>
    <dbReference type="NCBI Taxonomy" id="375433"/>
    <lineage>
        <taxon>Eukaryota</taxon>
        <taxon>Metazoa</taxon>
        <taxon>Ecdysozoa</taxon>
        <taxon>Arthropoda</taxon>
        <taxon>Hexapoda</taxon>
        <taxon>Insecta</taxon>
        <taxon>Pterygota</taxon>
        <taxon>Neoptera</taxon>
        <taxon>Endopterygota</taxon>
        <taxon>Hymenoptera</taxon>
        <taxon>Apocrita</taxon>
        <taxon>Ichneumonoidea</taxon>
        <taxon>Braconidae</taxon>
        <taxon>Microgastrinae</taxon>
        <taxon>Microplitis</taxon>
    </lineage>
</organism>
<dbReference type="PROSITE" id="PS50940">
    <property type="entry name" value="CHIT_BIND_II"/>
    <property type="match status" value="1"/>
</dbReference>
<dbReference type="InterPro" id="IPR052976">
    <property type="entry name" value="Scoloptoxin-like"/>
</dbReference>
<keyword evidence="2" id="KW-0732">Signal</keyword>
<feature type="region of interest" description="Disordered" evidence="1">
    <location>
        <begin position="34"/>
        <end position="65"/>
    </location>
</feature>
<gene>
    <name evidence="4" type="primary">CPAP1-H</name>
</gene>
<feature type="signal peptide" evidence="2">
    <location>
        <begin position="1"/>
        <end position="21"/>
    </location>
</feature>
<dbReference type="EMBL" id="MK632990">
    <property type="protein sequence ID" value="QGT33395.1"/>
    <property type="molecule type" value="mRNA"/>
</dbReference>
<dbReference type="InterPro" id="IPR036508">
    <property type="entry name" value="Chitin-bd_dom_sf"/>
</dbReference>
<evidence type="ECO:0000256" key="2">
    <source>
        <dbReference type="SAM" id="SignalP"/>
    </source>
</evidence>
<dbReference type="SMART" id="SM00494">
    <property type="entry name" value="ChtBD2"/>
    <property type="match status" value="1"/>
</dbReference>
<evidence type="ECO:0000256" key="1">
    <source>
        <dbReference type="SAM" id="MobiDB-lite"/>
    </source>
</evidence>
<evidence type="ECO:0000313" key="4">
    <source>
        <dbReference type="EMBL" id="QGT33395.1"/>
    </source>
</evidence>
<dbReference type="SUPFAM" id="SSF57625">
    <property type="entry name" value="Invertebrate chitin-binding proteins"/>
    <property type="match status" value="1"/>
</dbReference>
<dbReference type="PANTHER" id="PTHR22933">
    <property type="entry name" value="FI18007P1-RELATED"/>
    <property type="match status" value="1"/>
</dbReference>
<dbReference type="AlphaFoldDB" id="A0A650DLI5"/>
<dbReference type="InterPro" id="IPR002557">
    <property type="entry name" value="Chitin-bd_dom"/>
</dbReference>
<protein>
    <submittedName>
        <fullName evidence="4">Cuticular protein 1-H</fullName>
    </submittedName>
</protein>